<evidence type="ECO:0000256" key="8">
    <source>
        <dbReference type="ARBA" id="ARBA00023136"/>
    </source>
</evidence>
<dbReference type="PROSITE" id="PS01327">
    <property type="entry name" value="MSCL"/>
    <property type="match status" value="1"/>
</dbReference>
<dbReference type="InterPro" id="IPR036019">
    <property type="entry name" value="MscL_channel"/>
</dbReference>
<keyword evidence="7 10" id="KW-0406">Ion transport</keyword>
<protein>
    <recommendedName>
        <fullName evidence="10">Large-conductance mechanosensitive channel</fullName>
    </recommendedName>
</protein>
<dbReference type="RefSeq" id="WP_162355277.1">
    <property type="nucleotide sequence ID" value="NZ_CP048209.1"/>
</dbReference>
<dbReference type="NCBIfam" id="NF010557">
    <property type="entry name" value="PRK13952.1"/>
    <property type="match status" value="1"/>
</dbReference>
<name>A0A6C0FW61_9BACL</name>
<keyword evidence="5 10" id="KW-0812">Transmembrane</keyword>
<evidence type="ECO:0000313" key="12">
    <source>
        <dbReference type="Proteomes" id="UP000476064"/>
    </source>
</evidence>
<evidence type="ECO:0000313" key="11">
    <source>
        <dbReference type="EMBL" id="QHT59209.1"/>
    </source>
</evidence>
<accession>A0A6C0FW61</accession>
<dbReference type="KEGG" id="plyc:GXP70_03985"/>
<evidence type="ECO:0000256" key="2">
    <source>
        <dbReference type="ARBA" id="ARBA00007254"/>
    </source>
</evidence>
<evidence type="ECO:0000256" key="4">
    <source>
        <dbReference type="ARBA" id="ARBA00022475"/>
    </source>
</evidence>
<dbReference type="NCBIfam" id="TIGR00220">
    <property type="entry name" value="mscL"/>
    <property type="match status" value="1"/>
</dbReference>
<dbReference type="PANTHER" id="PTHR30266:SF2">
    <property type="entry name" value="LARGE-CONDUCTANCE MECHANOSENSITIVE CHANNEL"/>
    <property type="match status" value="1"/>
</dbReference>
<dbReference type="InterPro" id="IPR019823">
    <property type="entry name" value="Mechanosensitive_channel_CS"/>
</dbReference>
<comment type="subunit">
    <text evidence="10">Homopentamer.</text>
</comment>
<dbReference type="Pfam" id="PF01741">
    <property type="entry name" value="MscL"/>
    <property type="match status" value="1"/>
</dbReference>
<dbReference type="SUPFAM" id="SSF81330">
    <property type="entry name" value="Gated mechanosensitive channel"/>
    <property type="match status" value="1"/>
</dbReference>
<proteinExistence type="inferred from homology"/>
<keyword evidence="3 10" id="KW-0813">Transport</keyword>
<comment type="function">
    <text evidence="10">Channel that opens in response to stretch forces in the membrane lipid bilayer. May participate in the regulation of osmotic pressure changes within the cell.</text>
</comment>
<gene>
    <name evidence="10 11" type="primary">mscL</name>
    <name evidence="11" type="ORF">GXP70_03985</name>
</gene>
<keyword evidence="4 10" id="KW-1003">Cell membrane</keyword>
<keyword evidence="12" id="KW-1185">Reference proteome</keyword>
<evidence type="ECO:0000256" key="7">
    <source>
        <dbReference type="ARBA" id="ARBA00023065"/>
    </source>
</evidence>
<evidence type="ECO:0000256" key="9">
    <source>
        <dbReference type="ARBA" id="ARBA00023303"/>
    </source>
</evidence>
<sequence length="167" mass="18173">MVKILKEFKEFAVRGNVLDLAVGVIIGGAFGKIVTSLVNDIIMPPISRLLGNVNLVDKFIQISKLDTEHPHTLDAAQKASVTVIAYGNFLNVILDFAIVAFCIFMIVKGANALRRLGTVEPVEPAEPTERDCPYCLSKIPIKATRCSHCTSHLEPVETELELEGGLS</sequence>
<dbReference type="EMBL" id="CP048209">
    <property type="protein sequence ID" value="QHT59209.1"/>
    <property type="molecule type" value="Genomic_DNA"/>
</dbReference>
<dbReference type="Proteomes" id="UP000476064">
    <property type="component" value="Chromosome"/>
</dbReference>
<dbReference type="InterPro" id="IPR001185">
    <property type="entry name" value="MS_channel"/>
</dbReference>
<dbReference type="GO" id="GO:0008381">
    <property type="term" value="F:mechanosensitive monoatomic ion channel activity"/>
    <property type="evidence" value="ECO:0007669"/>
    <property type="project" value="UniProtKB-UniRule"/>
</dbReference>
<keyword evidence="6 10" id="KW-1133">Transmembrane helix</keyword>
<organism evidence="11 12">
    <name type="scientific">Paenibacillus lycopersici</name>
    <dbReference type="NCBI Taxonomy" id="2704462"/>
    <lineage>
        <taxon>Bacteria</taxon>
        <taxon>Bacillati</taxon>
        <taxon>Bacillota</taxon>
        <taxon>Bacilli</taxon>
        <taxon>Bacillales</taxon>
        <taxon>Paenibacillaceae</taxon>
        <taxon>Paenibacillus</taxon>
    </lineage>
</organism>
<dbReference type="HAMAP" id="MF_00115">
    <property type="entry name" value="MscL"/>
    <property type="match status" value="1"/>
</dbReference>
<feature type="transmembrane region" description="Helical" evidence="10">
    <location>
        <begin position="20"/>
        <end position="42"/>
    </location>
</feature>
<evidence type="ECO:0000256" key="5">
    <source>
        <dbReference type="ARBA" id="ARBA00022692"/>
    </source>
</evidence>
<dbReference type="PANTHER" id="PTHR30266">
    <property type="entry name" value="MECHANOSENSITIVE CHANNEL MSCL"/>
    <property type="match status" value="1"/>
</dbReference>
<comment type="similarity">
    <text evidence="2 10">Belongs to the MscL family.</text>
</comment>
<evidence type="ECO:0000256" key="6">
    <source>
        <dbReference type="ARBA" id="ARBA00022989"/>
    </source>
</evidence>
<evidence type="ECO:0000256" key="1">
    <source>
        <dbReference type="ARBA" id="ARBA00004651"/>
    </source>
</evidence>
<feature type="transmembrane region" description="Helical" evidence="10">
    <location>
        <begin position="83"/>
        <end position="107"/>
    </location>
</feature>
<keyword evidence="8 10" id="KW-0472">Membrane</keyword>
<keyword evidence="9 10" id="KW-0407">Ion channel</keyword>
<evidence type="ECO:0000256" key="10">
    <source>
        <dbReference type="HAMAP-Rule" id="MF_00115"/>
    </source>
</evidence>
<dbReference type="PRINTS" id="PR01264">
    <property type="entry name" value="MECHCHANNEL"/>
</dbReference>
<reference evidence="11 12" key="1">
    <citation type="submission" date="2020-01" db="EMBL/GenBank/DDBJ databases">
        <title>Paenibacillus sp. nov., isolated from tomato rhizosphere.</title>
        <authorList>
            <person name="Weon H.-Y."/>
            <person name="Lee S.A."/>
        </authorList>
    </citation>
    <scope>NUCLEOTIDE SEQUENCE [LARGE SCALE GENOMIC DNA]</scope>
    <source>
        <strain evidence="11 12">12200R-189</strain>
    </source>
</reference>
<dbReference type="InterPro" id="IPR037673">
    <property type="entry name" value="MSC/AndL"/>
</dbReference>
<dbReference type="GO" id="GO:0005886">
    <property type="term" value="C:plasma membrane"/>
    <property type="evidence" value="ECO:0007669"/>
    <property type="project" value="UniProtKB-SubCell"/>
</dbReference>
<dbReference type="Gene3D" id="1.10.1200.120">
    <property type="entry name" value="Large-conductance mechanosensitive channel, MscL, domain 1"/>
    <property type="match status" value="1"/>
</dbReference>
<comment type="subcellular location">
    <subcellularLocation>
        <location evidence="1 10">Cell membrane</location>
        <topology evidence="1 10">Multi-pass membrane protein</topology>
    </subcellularLocation>
</comment>
<evidence type="ECO:0000256" key="3">
    <source>
        <dbReference type="ARBA" id="ARBA00022448"/>
    </source>
</evidence>
<dbReference type="AlphaFoldDB" id="A0A6C0FW61"/>